<feature type="compositionally biased region" description="Basic residues" evidence="1">
    <location>
        <begin position="175"/>
        <end position="188"/>
    </location>
</feature>
<keyword evidence="4" id="KW-1185">Reference proteome</keyword>
<sequence>MNRLDDNLIRMLALQRIQQLNNKSVESNHNVGAGVGGGQHNSTTMSSFHTTIRRIGLNDVRARAVLCPILIKSSTGSSGTGPTIVMSYRTLTIGTSSENDVVLGDYGHCNFVSPKHLAIFYDETSRNYELINYSEHGTTVDNVLYSCDFSDKRVHNPRHSNSQTVSTVKGIIDSKRKRKSLQNNKRPKNSTQEKSAEKLRPKKRKSIKTEES</sequence>
<dbReference type="PANTHER" id="PTHR46309">
    <property type="entry name" value="PHD FINGER PROTEIN 12"/>
    <property type="match status" value="1"/>
</dbReference>
<evidence type="ECO:0000313" key="3">
    <source>
        <dbReference type="EMBL" id="CAD7649102.1"/>
    </source>
</evidence>
<feature type="region of interest" description="Disordered" evidence="1">
    <location>
        <begin position="155"/>
        <end position="212"/>
    </location>
</feature>
<dbReference type="SMART" id="SM00240">
    <property type="entry name" value="FHA"/>
    <property type="match status" value="1"/>
</dbReference>
<reference evidence="3" key="1">
    <citation type="submission" date="2020-11" db="EMBL/GenBank/DDBJ databases">
        <authorList>
            <person name="Tran Van P."/>
        </authorList>
    </citation>
    <scope>NUCLEOTIDE SEQUENCE</scope>
</reference>
<evidence type="ECO:0000259" key="2">
    <source>
        <dbReference type="PROSITE" id="PS50006"/>
    </source>
</evidence>
<feature type="non-terminal residue" evidence="3">
    <location>
        <position position="1"/>
    </location>
</feature>
<dbReference type="SUPFAM" id="SSF49879">
    <property type="entry name" value="SMAD/FHA domain"/>
    <property type="match status" value="1"/>
</dbReference>
<accession>A0A7R9LWD2</accession>
<protein>
    <recommendedName>
        <fullName evidence="2">FHA domain-containing protein</fullName>
    </recommendedName>
</protein>
<evidence type="ECO:0000313" key="4">
    <source>
        <dbReference type="Proteomes" id="UP000759131"/>
    </source>
</evidence>
<dbReference type="Pfam" id="PF00498">
    <property type="entry name" value="FHA"/>
    <property type="match status" value="1"/>
</dbReference>
<dbReference type="Proteomes" id="UP000759131">
    <property type="component" value="Unassembled WGS sequence"/>
</dbReference>
<evidence type="ECO:0000256" key="1">
    <source>
        <dbReference type="SAM" id="MobiDB-lite"/>
    </source>
</evidence>
<name>A0A7R9LWD2_9ACAR</name>
<dbReference type="OrthoDB" id="1919692at2759"/>
<dbReference type="GO" id="GO:0000122">
    <property type="term" value="P:negative regulation of transcription by RNA polymerase II"/>
    <property type="evidence" value="ECO:0007669"/>
    <property type="project" value="TreeGrafter"/>
</dbReference>
<dbReference type="InterPro" id="IPR042163">
    <property type="entry name" value="PHF12"/>
</dbReference>
<organism evidence="3">
    <name type="scientific">Medioppia subpectinata</name>
    <dbReference type="NCBI Taxonomy" id="1979941"/>
    <lineage>
        <taxon>Eukaryota</taxon>
        <taxon>Metazoa</taxon>
        <taxon>Ecdysozoa</taxon>
        <taxon>Arthropoda</taxon>
        <taxon>Chelicerata</taxon>
        <taxon>Arachnida</taxon>
        <taxon>Acari</taxon>
        <taxon>Acariformes</taxon>
        <taxon>Sarcoptiformes</taxon>
        <taxon>Oribatida</taxon>
        <taxon>Brachypylina</taxon>
        <taxon>Oppioidea</taxon>
        <taxon>Oppiidae</taxon>
        <taxon>Medioppia</taxon>
    </lineage>
</organism>
<dbReference type="Gene3D" id="2.60.200.20">
    <property type="match status" value="1"/>
</dbReference>
<proteinExistence type="predicted"/>
<feature type="domain" description="FHA" evidence="2">
    <location>
        <begin position="91"/>
        <end position="145"/>
    </location>
</feature>
<dbReference type="PANTHER" id="PTHR46309:SF1">
    <property type="entry name" value="PHD FINGER PROTEIN 12"/>
    <property type="match status" value="1"/>
</dbReference>
<dbReference type="PROSITE" id="PS50006">
    <property type="entry name" value="FHA_DOMAIN"/>
    <property type="match status" value="1"/>
</dbReference>
<dbReference type="GO" id="GO:0070822">
    <property type="term" value="C:Sin3-type complex"/>
    <property type="evidence" value="ECO:0007669"/>
    <property type="project" value="TreeGrafter"/>
</dbReference>
<dbReference type="InterPro" id="IPR000253">
    <property type="entry name" value="FHA_dom"/>
</dbReference>
<dbReference type="EMBL" id="OC900679">
    <property type="protein sequence ID" value="CAD7649102.1"/>
    <property type="molecule type" value="Genomic_DNA"/>
</dbReference>
<dbReference type="AlphaFoldDB" id="A0A7R9LWD2"/>
<dbReference type="GO" id="GO:0003714">
    <property type="term" value="F:transcription corepressor activity"/>
    <property type="evidence" value="ECO:0007669"/>
    <property type="project" value="InterPro"/>
</dbReference>
<dbReference type="InterPro" id="IPR008984">
    <property type="entry name" value="SMAD_FHA_dom_sf"/>
</dbReference>
<dbReference type="EMBL" id="CAJPIZ010046104">
    <property type="protein sequence ID" value="CAG2122296.1"/>
    <property type="molecule type" value="Genomic_DNA"/>
</dbReference>
<gene>
    <name evidence="3" type="ORF">OSB1V03_LOCUS22242</name>
</gene>